<dbReference type="CDD" id="cd02767">
    <property type="entry name" value="MopB_ydeP"/>
    <property type="match status" value="1"/>
</dbReference>
<dbReference type="GO" id="GO:0045333">
    <property type="term" value="P:cellular respiration"/>
    <property type="evidence" value="ECO:0007669"/>
    <property type="project" value="UniProtKB-ARBA"/>
</dbReference>
<dbReference type="Proteomes" id="UP000326202">
    <property type="component" value="Chromosome"/>
</dbReference>
<keyword evidence="14" id="KW-1185">Reference proteome</keyword>
<dbReference type="SUPFAM" id="SSF50692">
    <property type="entry name" value="ADC-like"/>
    <property type="match status" value="1"/>
</dbReference>
<evidence type="ECO:0000256" key="7">
    <source>
        <dbReference type="ARBA" id="ARBA00023002"/>
    </source>
</evidence>
<dbReference type="PIRSF" id="PIRSF000144">
    <property type="entry name" value="CbbBc"/>
    <property type="match status" value="1"/>
</dbReference>
<dbReference type="InterPro" id="IPR009010">
    <property type="entry name" value="Asp_de-COase-like_dom_sf"/>
</dbReference>
<keyword evidence="7" id="KW-0560">Oxidoreductase</keyword>
<dbReference type="PANTHER" id="PTHR43105:SF4">
    <property type="entry name" value="PROTEIN YDEP"/>
    <property type="match status" value="1"/>
</dbReference>
<evidence type="ECO:0000256" key="1">
    <source>
        <dbReference type="ARBA" id="ARBA00001942"/>
    </source>
</evidence>
<dbReference type="GO" id="GO:0008863">
    <property type="term" value="F:formate dehydrogenase (NAD+) activity"/>
    <property type="evidence" value="ECO:0007669"/>
    <property type="project" value="InterPro"/>
</dbReference>
<dbReference type="AlphaFoldDB" id="A0A5J6MEU0"/>
<feature type="domain" description="Molybdopterin oxidoreductase" evidence="11">
    <location>
        <begin position="129"/>
        <end position="428"/>
    </location>
</feature>
<evidence type="ECO:0000256" key="3">
    <source>
        <dbReference type="ARBA" id="ARBA00010312"/>
    </source>
</evidence>
<dbReference type="CDD" id="cd02787">
    <property type="entry name" value="MopB_CT_ydeP"/>
    <property type="match status" value="1"/>
</dbReference>
<dbReference type="InterPro" id="IPR050123">
    <property type="entry name" value="Prok_molybdopt-oxidoreductase"/>
</dbReference>
<dbReference type="InterPro" id="IPR037951">
    <property type="entry name" value="MopB_CT_YdeP"/>
</dbReference>
<comment type="similarity">
    <text evidence="3">Belongs to the prokaryotic molybdopterin-containing oxidoreductase family.</text>
</comment>
<dbReference type="Gene3D" id="3.40.50.740">
    <property type="match status" value="1"/>
</dbReference>
<evidence type="ECO:0000256" key="10">
    <source>
        <dbReference type="SAM" id="MobiDB-lite"/>
    </source>
</evidence>
<keyword evidence="8" id="KW-0408">Iron</keyword>
<dbReference type="Pfam" id="PF00384">
    <property type="entry name" value="Molybdopterin"/>
    <property type="match status" value="1"/>
</dbReference>
<dbReference type="GO" id="GO:1990204">
    <property type="term" value="C:oxidoreductase complex"/>
    <property type="evidence" value="ECO:0007669"/>
    <property type="project" value="UniProtKB-ARBA"/>
</dbReference>
<protein>
    <submittedName>
        <fullName evidence="13">Formate dehydrogenase subunit alpha</fullName>
    </submittedName>
</protein>
<comment type="cofactor">
    <cofactor evidence="1">
        <name>Mo-bis(molybdopterin guanine dinucleotide)</name>
        <dbReference type="ChEBI" id="CHEBI:60539"/>
    </cofactor>
</comment>
<keyword evidence="9" id="KW-0411">Iron-sulfur</keyword>
<sequence length="794" mass="86238">MSGPPTAGNPTHICRQECSVAHKKAIRRYSAAAGGWGALRAVGSVLAGQDIAIKGAETLLRVNQPTGFDCPGCAWPDPKHTSSFEFCENGAKAVAWEATDKRCGPDFFAAHTVSELAGWSDYDLELQGRLTHPMRFDAASDRYLPCSWEAAFELVGRRLRELPSPNMAEFYTSGRSSNESAFLYQLFAREFGTNNFPDCSNMCHEATSVGLPESIGVGKGTVLLEDFDSADAIFIFGQNPGTNSPRMMTSLRNAARRGARIVSFNPFRERALERFQAPQNPVEMLTLTSTPISTGLLQVRIGGDLAAIKGLMKAMIEFDDVAIAADQPRVLDADFIAGHTQGFEALAADLRATHWGAIEYQSGLTRADLTEAARVYVEARNAIIVWGMGITQHRRGTQNVQQLANLALLRGNIGRPGAGLCPVRGHSNVQGDRTVGITEKPGAEFLDRLEKRFGFQAPRAYGHDVVTSLEAMLRGEVRAFIGLGGNFAAAVPDWQRTRAALRSLALTVQISTKLNRSHLVHGAEALILPCLGRTEIDVQATGPQSITVEDSMSMVHASMGMNPPASEHLRSEPAIVAGLAQATLGARSKVDWEALVADYDRIRNEIEAVFPIFQAYNARIRVPGGFHLNSTARERIWATASGRANFMVAEGLNEDPFEDHPEVLWLTTMRSHDQYNTTVYSLSDRYRGVFGQRDIVFLNAREIARRGLAPDDRVDLVTASTDGIERVVRGLKIVEYPLPDGCGGAYYPETNPLVPLQSHDPKSHTPSSKAVPVRLIPSRPGPSPQPATAGGAGA</sequence>
<reference evidence="13 14" key="1">
    <citation type="submission" date="2019-08" db="EMBL/GenBank/DDBJ databases">
        <title>Hyperibacter terrae gen. nov., sp. nov. and Hyperibacter viscosus sp. nov., two new members in the family Rhodospirillaceae isolated from the rhizosphere of Hypericum perforatum.</title>
        <authorList>
            <person name="Noviana Z."/>
        </authorList>
    </citation>
    <scope>NUCLEOTIDE SEQUENCE [LARGE SCALE GENOMIC DNA]</scope>
    <source>
        <strain evidence="13 14">R5913</strain>
    </source>
</reference>
<keyword evidence="6" id="KW-0479">Metal-binding</keyword>
<dbReference type="GO" id="GO:0016020">
    <property type="term" value="C:membrane"/>
    <property type="evidence" value="ECO:0007669"/>
    <property type="project" value="TreeGrafter"/>
</dbReference>
<comment type="cofactor">
    <cofactor evidence="2">
        <name>[4Fe-4S] cluster</name>
        <dbReference type="ChEBI" id="CHEBI:49883"/>
    </cofactor>
</comment>
<organism evidence="13 14">
    <name type="scientific">Hypericibacter terrae</name>
    <dbReference type="NCBI Taxonomy" id="2602015"/>
    <lineage>
        <taxon>Bacteria</taxon>
        <taxon>Pseudomonadati</taxon>
        <taxon>Pseudomonadota</taxon>
        <taxon>Alphaproteobacteria</taxon>
        <taxon>Rhodospirillales</taxon>
        <taxon>Dongiaceae</taxon>
        <taxon>Hypericibacter</taxon>
    </lineage>
</organism>
<proteinExistence type="inferred from homology"/>
<dbReference type="EMBL" id="CP042906">
    <property type="protein sequence ID" value="QEX15932.1"/>
    <property type="molecule type" value="Genomic_DNA"/>
</dbReference>
<keyword evidence="4" id="KW-0004">4Fe-4S</keyword>
<dbReference type="Pfam" id="PF01568">
    <property type="entry name" value="Molydop_binding"/>
    <property type="match status" value="1"/>
</dbReference>
<accession>A0A5J6MEU0</accession>
<feature type="domain" description="Molybdopterin dinucleotide-binding" evidence="12">
    <location>
        <begin position="664"/>
        <end position="771"/>
    </location>
</feature>
<keyword evidence="5" id="KW-0500">Molybdenum</keyword>
<dbReference type="InterPro" id="IPR006657">
    <property type="entry name" value="MoPterin_dinucl-bd_dom"/>
</dbReference>
<evidence type="ECO:0000256" key="6">
    <source>
        <dbReference type="ARBA" id="ARBA00022723"/>
    </source>
</evidence>
<name>A0A5J6MEU0_9PROT</name>
<dbReference type="GO" id="GO:0043546">
    <property type="term" value="F:molybdopterin cofactor binding"/>
    <property type="evidence" value="ECO:0007669"/>
    <property type="project" value="InterPro"/>
</dbReference>
<dbReference type="PANTHER" id="PTHR43105">
    <property type="entry name" value="RESPIRATORY NITRATE REDUCTASE"/>
    <property type="match status" value="1"/>
</dbReference>
<evidence type="ECO:0000256" key="5">
    <source>
        <dbReference type="ARBA" id="ARBA00022505"/>
    </source>
</evidence>
<dbReference type="GO" id="GO:0030151">
    <property type="term" value="F:molybdenum ion binding"/>
    <property type="evidence" value="ECO:0007669"/>
    <property type="project" value="InterPro"/>
</dbReference>
<dbReference type="GO" id="GO:0051539">
    <property type="term" value="F:4 iron, 4 sulfur cluster binding"/>
    <property type="evidence" value="ECO:0007669"/>
    <property type="project" value="UniProtKB-KW"/>
</dbReference>
<evidence type="ECO:0000256" key="4">
    <source>
        <dbReference type="ARBA" id="ARBA00022485"/>
    </source>
</evidence>
<dbReference type="NCBIfam" id="TIGR01701">
    <property type="entry name" value="Fdhalpha-like"/>
    <property type="match status" value="1"/>
</dbReference>
<evidence type="ECO:0000256" key="8">
    <source>
        <dbReference type="ARBA" id="ARBA00023004"/>
    </source>
</evidence>
<dbReference type="InterPro" id="IPR006656">
    <property type="entry name" value="Mopterin_OxRdtase"/>
</dbReference>
<dbReference type="SUPFAM" id="SSF53706">
    <property type="entry name" value="Formate dehydrogenase/DMSO reductase, domains 1-3"/>
    <property type="match status" value="1"/>
</dbReference>
<feature type="region of interest" description="Disordered" evidence="10">
    <location>
        <begin position="753"/>
        <end position="794"/>
    </location>
</feature>
<evidence type="ECO:0000313" key="13">
    <source>
        <dbReference type="EMBL" id="QEX15932.1"/>
    </source>
</evidence>
<evidence type="ECO:0000256" key="9">
    <source>
        <dbReference type="ARBA" id="ARBA00023014"/>
    </source>
</evidence>
<evidence type="ECO:0000259" key="11">
    <source>
        <dbReference type="Pfam" id="PF00384"/>
    </source>
</evidence>
<gene>
    <name evidence="13" type="primary">fdhF</name>
    <name evidence="13" type="ORF">FRZ44_12220</name>
</gene>
<dbReference type="KEGG" id="htq:FRZ44_12220"/>
<evidence type="ECO:0000259" key="12">
    <source>
        <dbReference type="Pfam" id="PF01568"/>
    </source>
</evidence>
<dbReference type="InterPro" id="IPR010046">
    <property type="entry name" value="Mopterin_OxRdtse_a_bac"/>
</dbReference>
<evidence type="ECO:0000313" key="14">
    <source>
        <dbReference type="Proteomes" id="UP000326202"/>
    </source>
</evidence>
<dbReference type="Gene3D" id="3.40.228.10">
    <property type="entry name" value="Dimethylsulfoxide Reductase, domain 2"/>
    <property type="match status" value="1"/>
</dbReference>
<dbReference type="InterPro" id="IPR041953">
    <property type="entry name" value="YdeP_MopB"/>
</dbReference>
<evidence type="ECO:0000256" key="2">
    <source>
        <dbReference type="ARBA" id="ARBA00001966"/>
    </source>
</evidence>